<evidence type="ECO:0000313" key="1">
    <source>
        <dbReference type="EMBL" id="JAP24300.1"/>
    </source>
</evidence>
<dbReference type="EMBL" id="GEDG01014534">
    <property type="protein sequence ID" value="JAP24300.1"/>
    <property type="molecule type" value="Transcribed_RNA"/>
</dbReference>
<accession>A0A0V0HVA4</accession>
<reference evidence="1" key="1">
    <citation type="submission" date="2015-12" db="EMBL/GenBank/DDBJ databases">
        <title>Gene expression during late stages of embryo sac development: a critical building block for successful pollen-pistil interactions.</title>
        <authorList>
            <person name="Liu Y."/>
            <person name="Joly V."/>
            <person name="Sabar M."/>
            <person name="Matton D.P."/>
        </authorList>
    </citation>
    <scope>NUCLEOTIDE SEQUENCE</scope>
</reference>
<organism evidence="1">
    <name type="scientific">Solanum chacoense</name>
    <name type="common">Chaco potato</name>
    <dbReference type="NCBI Taxonomy" id="4108"/>
    <lineage>
        <taxon>Eukaryota</taxon>
        <taxon>Viridiplantae</taxon>
        <taxon>Streptophyta</taxon>
        <taxon>Embryophyta</taxon>
        <taxon>Tracheophyta</taxon>
        <taxon>Spermatophyta</taxon>
        <taxon>Magnoliopsida</taxon>
        <taxon>eudicotyledons</taxon>
        <taxon>Gunneridae</taxon>
        <taxon>Pentapetalae</taxon>
        <taxon>asterids</taxon>
        <taxon>lamiids</taxon>
        <taxon>Solanales</taxon>
        <taxon>Solanaceae</taxon>
        <taxon>Solanoideae</taxon>
        <taxon>Solaneae</taxon>
        <taxon>Solanum</taxon>
    </lineage>
</organism>
<name>A0A0V0HVA4_SOLCH</name>
<dbReference type="AlphaFoldDB" id="A0A0V0HVA4"/>
<protein>
    <submittedName>
        <fullName evidence="1">Putative ovule protein</fullName>
    </submittedName>
</protein>
<sequence>MPRLIHLVQRKTYWRAINNCGNIKHHPINSPVSKTHFPNSIENGGSVYMVVILLDIKLKEDSLLDF</sequence>
<proteinExistence type="predicted"/>